<dbReference type="Pfam" id="PF23016">
    <property type="entry name" value="RsmI_C"/>
    <property type="match status" value="1"/>
</dbReference>
<dbReference type="GO" id="GO:0032259">
    <property type="term" value="P:methylation"/>
    <property type="evidence" value="ECO:0007669"/>
    <property type="project" value="UniProtKB-KW"/>
</dbReference>
<dbReference type="EMBL" id="NSIT01000078">
    <property type="protein sequence ID" value="PJE79315.1"/>
    <property type="molecule type" value="Genomic_DNA"/>
</dbReference>
<dbReference type="EC" id="2.1.1.198" evidence="8"/>
<dbReference type="InterPro" id="IPR014776">
    <property type="entry name" value="4pyrrole_Mease_sub2"/>
</dbReference>
<dbReference type="NCBIfam" id="TIGR00096">
    <property type="entry name" value="16S rRNA (cytidine(1402)-2'-O)-methyltransferase"/>
    <property type="match status" value="1"/>
</dbReference>
<dbReference type="Gene3D" id="3.40.1010.10">
    <property type="entry name" value="Cobalt-precorrin-4 Transmethylase, Domain 1"/>
    <property type="match status" value="1"/>
</dbReference>
<accession>A0A2H9T7U6</accession>
<sequence>MSEQSGVLYIVATPIGNLGDLSQRAIDTLSSVDIVAAEDTRHSRQLLQHFGIEKRMISCHDHNERQQTDKLLALIEAGQSIAMVSDAGTPLISDPGYYLVRQARLRNIKVMAIPGPSAIITALSVGGVATDRFFFEGFLPAKSGGRRKRLEALKNLTSTWVIYESPHRILDCLKDCVTVLGGDRYLVLARELTKTFETVISGSAGEVLQRLLADVDQQRGEFVVLVEGIEEQDAEEISEQVVNMLELLIQEMPVKRAVDMIVSVFGCRKKLLYNKALLIKENKE</sequence>
<dbReference type="AlphaFoldDB" id="A0A2H9T7U6"/>
<keyword evidence="5" id="KW-0949">S-adenosyl-L-methionine</keyword>
<dbReference type="InterPro" id="IPR018063">
    <property type="entry name" value="SAM_MeTrfase_RsmI_CS"/>
</dbReference>
<keyword evidence="1" id="KW-0963">Cytoplasm</keyword>
<evidence type="ECO:0000256" key="4">
    <source>
        <dbReference type="ARBA" id="ARBA00022679"/>
    </source>
</evidence>
<dbReference type="GO" id="GO:0006364">
    <property type="term" value="P:rRNA processing"/>
    <property type="evidence" value="ECO:0007669"/>
    <property type="project" value="UniProtKB-KW"/>
</dbReference>
<dbReference type="PANTHER" id="PTHR46111:SF1">
    <property type="entry name" value="RIBOSOMAL RNA SMALL SUBUNIT METHYLTRANSFERASE I"/>
    <property type="match status" value="1"/>
</dbReference>
<evidence type="ECO:0000256" key="3">
    <source>
        <dbReference type="ARBA" id="ARBA00022603"/>
    </source>
</evidence>
<dbReference type="InterPro" id="IPR053910">
    <property type="entry name" value="RsmI_HTH"/>
</dbReference>
<evidence type="ECO:0000256" key="1">
    <source>
        <dbReference type="ARBA" id="ARBA00022490"/>
    </source>
</evidence>
<dbReference type="InterPro" id="IPR035996">
    <property type="entry name" value="4pyrrol_Methylase_sf"/>
</dbReference>
<dbReference type="PROSITE" id="PS01296">
    <property type="entry name" value="RSMI"/>
    <property type="match status" value="1"/>
</dbReference>
<evidence type="ECO:0000313" key="8">
    <source>
        <dbReference type="EMBL" id="PJE79315.1"/>
    </source>
</evidence>
<dbReference type="HAMAP" id="MF_01877">
    <property type="entry name" value="16SrRNA_methyltr_I"/>
    <property type="match status" value="1"/>
</dbReference>
<evidence type="ECO:0000256" key="5">
    <source>
        <dbReference type="ARBA" id="ARBA00022691"/>
    </source>
</evidence>
<dbReference type="Pfam" id="PF00590">
    <property type="entry name" value="TP_methylase"/>
    <property type="match status" value="1"/>
</dbReference>
<dbReference type="Gene3D" id="3.30.950.10">
    <property type="entry name" value="Methyltransferase, Cobalt-precorrin-4 Transmethylase, Domain 2"/>
    <property type="match status" value="1"/>
</dbReference>
<feature type="domain" description="RsmI HTH" evidence="7">
    <location>
        <begin position="235"/>
        <end position="278"/>
    </location>
</feature>
<reference evidence="8" key="1">
    <citation type="journal article" date="2017" name="Appl. Environ. Microbiol.">
        <title>Molecular characterization of an Endozoicomonas-like organism causing infection in king scallop Pecten maximus L.</title>
        <authorList>
            <person name="Cano I."/>
            <person name="van Aerle R."/>
            <person name="Ross S."/>
            <person name="Verner-Jeffreys D.W."/>
            <person name="Paley R.K."/>
            <person name="Rimmer G."/>
            <person name="Ryder D."/>
            <person name="Hooper P."/>
            <person name="Stone D."/>
            <person name="Feist S.W."/>
        </authorList>
    </citation>
    <scope>NUCLEOTIDE SEQUENCE</scope>
</reference>
<dbReference type="InterPro" id="IPR014777">
    <property type="entry name" value="4pyrrole_Mease_sub1"/>
</dbReference>
<dbReference type="PIRSF" id="PIRSF005917">
    <property type="entry name" value="MTase_YraL"/>
    <property type="match status" value="1"/>
</dbReference>
<proteinExistence type="inferred from homology"/>
<dbReference type="InterPro" id="IPR008189">
    <property type="entry name" value="rRNA_ssu_MeTfrase_I"/>
</dbReference>
<evidence type="ECO:0000259" key="6">
    <source>
        <dbReference type="Pfam" id="PF00590"/>
    </source>
</evidence>
<gene>
    <name evidence="8" type="primary">rsmI</name>
    <name evidence="8" type="ORF">CI610_01728</name>
</gene>
<comment type="caution">
    <text evidence="8">The sequence shown here is derived from an EMBL/GenBank/DDBJ whole genome shotgun (WGS) entry which is preliminary data.</text>
</comment>
<keyword evidence="3 8" id="KW-0489">Methyltransferase</keyword>
<dbReference type="CDD" id="cd11648">
    <property type="entry name" value="RsmI"/>
    <property type="match status" value="1"/>
</dbReference>
<keyword evidence="4 8" id="KW-0808">Transferase</keyword>
<evidence type="ECO:0000256" key="2">
    <source>
        <dbReference type="ARBA" id="ARBA00022552"/>
    </source>
</evidence>
<name>A0A2H9T7U6_9ZZZZ</name>
<dbReference type="PANTHER" id="PTHR46111">
    <property type="entry name" value="RIBOSOMAL RNA SMALL SUBUNIT METHYLTRANSFERASE I"/>
    <property type="match status" value="1"/>
</dbReference>
<dbReference type="FunFam" id="3.40.1010.10:FF:000002">
    <property type="entry name" value="Ribosomal RNA small subunit methyltransferase I"/>
    <property type="match status" value="1"/>
</dbReference>
<dbReference type="InterPro" id="IPR000878">
    <property type="entry name" value="4pyrrol_Mease"/>
</dbReference>
<feature type="domain" description="Tetrapyrrole methylase" evidence="6">
    <location>
        <begin position="8"/>
        <end position="207"/>
    </location>
</feature>
<dbReference type="SUPFAM" id="SSF53790">
    <property type="entry name" value="Tetrapyrrole methylase"/>
    <property type="match status" value="1"/>
</dbReference>
<dbReference type="GO" id="GO:0008168">
    <property type="term" value="F:methyltransferase activity"/>
    <property type="evidence" value="ECO:0007669"/>
    <property type="project" value="UniProtKB-KW"/>
</dbReference>
<keyword evidence="2" id="KW-0698">rRNA processing</keyword>
<evidence type="ECO:0000259" key="7">
    <source>
        <dbReference type="Pfam" id="PF23016"/>
    </source>
</evidence>
<dbReference type="FunFam" id="3.30.950.10:FF:000002">
    <property type="entry name" value="Ribosomal RNA small subunit methyltransferase I"/>
    <property type="match status" value="1"/>
</dbReference>
<organism evidence="8">
    <name type="scientific">invertebrate metagenome</name>
    <dbReference type="NCBI Taxonomy" id="1711999"/>
    <lineage>
        <taxon>unclassified sequences</taxon>
        <taxon>metagenomes</taxon>
        <taxon>organismal metagenomes</taxon>
    </lineage>
</organism>
<protein>
    <submittedName>
        <fullName evidence="8">Ribosomal RNA small subunit methyltransferase I</fullName>
        <ecNumber evidence="8">2.1.1.198</ecNumber>
    </submittedName>
</protein>